<dbReference type="PANTHER" id="PTHR43721:SF30">
    <property type="entry name" value="TR-TYPE G DOMAIN-CONTAINING PROTEIN"/>
    <property type="match status" value="1"/>
</dbReference>
<feature type="compositionally biased region" description="Low complexity" evidence="1">
    <location>
        <begin position="13"/>
        <end position="28"/>
    </location>
</feature>
<reference evidence="3 4" key="1">
    <citation type="submission" date="2015-01" db="EMBL/GenBank/DDBJ databases">
        <title>The Genome Sequence of Ochroconis gallopava CBS43764.</title>
        <authorList>
            <consortium name="The Broad Institute Genomics Platform"/>
            <person name="Cuomo C."/>
            <person name="de Hoog S."/>
            <person name="Gorbushina A."/>
            <person name="Stielow B."/>
            <person name="Teixiera M."/>
            <person name="Abouelleil A."/>
            <person name="Chapman S.B."/>
            <person name="Priest M."/>
            <person name="Young S.K."/>
            <person name="Wortman J."/>
            <person name="Nusbaum C."/>
            <person name="Birren B."/>
        </authorList>
    </citation>
    <scope>NUCLEOTIDE SEQUENCE [LARGE SCALE GENOMIC DNA]</scope>
    <source>
        <strain evidence="3 4">CBS 43764</strain>
    </source>
</reference>
<evidence type="ECO:0000313" key="3">
    <source>
        <dbReference type="EMBL" id="KIW00903.1"/>
    </source>
</evidence>
<dbReference type="InterPro" id="IPR027417">
    <property type="entry name" value="P-loop_NTPase"/>
</dbReference>
<evidence type="ECO:0000256" key="1">
    <source>
        <dbReference type="SAM" id="MobiDB-lite"/>
    </source>
</evidence>
<dbReference type="RefSeq" id="XP_016210772.1">
    <property type="nucleotide sequence ID" value="XM_016361446.1"/>
</dbReference>
<dbReference type="SUPFAM" id="SSF52540">
    <property type="entry name" value="P-loop containing nucleoside triphosphate hydrolases"/>
    <property type="match status" value="1"/>
</dbReference>
<dbReference type="PANTHER" id="PTHR43721">
    <property type="entry name" value="ELONGATION FACTOR TU-RELATED"/>
    <property type="match status" value="1"/>
</dbReference>
<dbReference type="GO" id="GO:0005525">
    <property type="term" value="F:GTP binding"/>
    <property type="evidence" value="ECO:0007669"/>
    <property type="project" value="InterPro"/>
</dbReference>
<feature type="region of interest" description="Disordered" evidence="1">
    <location>
        <begin position="591"/>
        <end position="635"/>
    </location>
</feature>
<feature type="region of interest" description="Disordered" evidence="1">
    <location>
        <begin position="57"/>
        <end position="97"/>
    </location>
</feature>
<dbReference type="VEuPathDB" id="FungiDB:PV09_07650"/>
<dbReference type="Pfam" id="PF00009">
    <property type="entry name" value="GTP_EFTU"/>
    <property type="match status" value="1"/>
</dbReference>
<dbReference type="InParanoid" id="A0A0D2A2B6"/>
<dbReference type="GO" id="GO:0003746">
    <property type="term" value="F:translation elongation factor activity"/>
    <property type="evidence" value="ECO:0007669"/>
    <property type="project" value="TreeGrafter"/>
</dbReference>
<keyword evidence="4" id="KW-1185">Reference proteome</keyword>
<proteinExistence type="predicted"/>
<protein>
    <recommendedName>
        <fullName evidence="2">Tr-type G domain-containing protein</fullName>
    </recommendedName>
</protein>
<dbReference type="InterPro" id="IPR050055">
    <property type="entry name" value="EF-Tu_GTPase"/>
</dbReference>
<dbReference type="GeneID" id="27315623"/>
<dbReference type="Gene3D" id="3.40.50.300">
    <property type="entry name" value="P-loop containing nucleotide triphosphate hydrolases"/>
    <property type="match status" value="1"/>
</dbReference>
<dbReference type="OrthoDB" id="5342685at2759"/>
<evidence type="ECO:0000259" key="2">
    <source>
        <dbReference type="Pfam" id="PF00009"/>
    </source>
</evidence>
<evidence type="ECO:0000313" key="4">
    <source>
        <dbReference type="Proteomes" id="UP000053259"/>
    </source>
</evidence>
<dbReference type="GO" id="GO:0003924">
    <property type="term" value="F:GTPase activity"/>
    <property type="evidence" value="ECO:0007669"/>
    <property type="project" value="InterPro"/>
</dbReference>
<feature type="region of interest" description="Disordered" evidence="1">
    <location>
        <begin position="738"/>
        <end position="760"/>
    </location>
</feature>
<organism evidence="3 4">
    <name type="scientific">Verruconis gallopava</name>
    <dbReference type="NCBI Taxonomy" id="253628"/>
    <lineage>
        <taxon>Eukaryota</taxon>
        <taxon>Fungi</taxon>
        <taxon>Dikarya</taxon>
        <taxon>Ascomycota</taxon>
        <taxon>Pezizomycotina</taxon>
        <taxon>Dothideomycetes</taxon>
        <taxon>Pleosporomycetidae</taxon>
        <taxon>Venturiales</taxon>
        <taxon>Sympoventuriaceae</taxon>
        <taxon>Verruconis</taxon>
    </lineage>
</organism>
<dbReference type="HOGENOM" id="CLU_006343_0_0_1"/>
<dbReference type="EMBL" id="KN847559">
    <property type="protein sequence ID" value="KIW00903.1"/>
    <property type="molecule type" value="Genomic_DNA"/>
</dbReference>
<dbReference type="Proteomes" id="UP000053259">
    <property type="component" value="Unassembled WGS sequence"/>
</dbReference>
<feature type="region of interest" description="Disordered" evidence="1">
    <location>
        <begin position="1"/>
        <end position="41"/>
    </location>
</feature>
<feature type="domain" description="Tr-type G" evidence="2">
    <location>
        <begin position="273"/>
        <end position="531"/>
    </location>
</feature>
<dbReference type="STRING" id="253628.A0A0D2A2B6"/>
<gene>
    <name evidence="3" type="ORF">PV09_07650</name>
</gene>
<dbReference type="AlphaFoldDB" id="A0A0D2A2B6"/>
<accession>A0A0D2A2B6</accession>
<dbReference type="InterPro" id="IPR000795">
    <property type="entry name" value="T_Tr_GTP-bd_dom"/>
</dbReference>
<feature type="compositionally biased region" description="Basic and acidic residues" evidence="1">
    <location>
        <begin position="597"/>
        <end position="608"/>
    </location>
</feature>
<sequence length="842" mass="90493">MASIFTFDPDPPRVSSPWSTPRTSTPAPITRLEAEPQEGPTEYKLHLLLRRRRDYHTSSTSLHVSGPNRPVSASPKSRLPSEIPNKSPPLQTKSTQTRQQRLEQLTTQLLWRLQQSCPHHSTSATKQITPSFPSASEISTGVNVGPVVAGLEESRGALYEIGVADDGTFVGLTEDEMTESLQNLRAMAASLGCIVEILRKVCVGSCEYYDGDSGKENQQLRTENLWVVEAYVKPNTAALTGSRDGQSSRASATNVWSDGEAHDEVRAATQLKISLTGATMSGKSTLLGSLTTATLDNGRGKGRLNLLKHRHEIVSGMTSSVTQELLGYVPDSEGTVQVVNYASDNVSSWTDIHALCKSGRIVLLSDSAGHPRYRRTTLRGIIGWCPDWTLLCIPADNAEDTTGLVGSTPPAEEVLGVASVDVDLSQAHLDLCLKLDLRLVIVVTKLDLASKGGLRQTLAKVLSTLKAAGRTPSILANPSGADEDLMTIPASIHKICRETVSSLTDTRVVPIVLTSAVKGINVTTLHSLLYQLPLPTPPSQRVHGEASTLFHIEETYKSRLYGDQANELPVLSGIFARGKLSVGDEVWLGPFMTESPSEQHDTKSEASKRPSIPTSRSFPGALTPARGLPGPESSPSDEWLKVRIISLRYLRLPVTTLVGGQVGTVGIEAADARNAASASSNRIRKGMVLATPPPTGRKGFVAEFARKDVDILSIGMSVVVYVASVRGSAKVVAGAVPDDEPLESSMESLLDHPNEDEEEEEGFAFNFDGDQAPDEKPVPNKDDKERHLHVTFQFIATKEYLDIGSQVLVMPGGGPGIYGGNERGEKGIAGLDGFVGTIISAY</sequence>
<name>A0A0D2A2B6_9PEZI</name>